<sequence length="251" mass="27005">MMQRINRKTTLVVALALFLLSLVWNLPAAFVWKQISGQFPAQVTLQGLSGTLWSGQVRQMKVNGIEQGAVTWDWRPGPLLAGRIALDVVWQPRNSRVEATLKIGASSMVLEDVNGRLDAASMAALNKAPFVLGGSWLLDVPFLELHDLERVGDASGRLVWENAAGGLPQPLPLGHLSADLTGADDWLVFSLSDQGGPLGLDGTARWRPGQPMFIEARLKARADAEAGLAGGLGMLGQADADGWVGWRAQLR</sequence>
<evidence type="ECO:0000256" key="5">
    <source>
        <dbReference type="ARBA" id="ARBA00022692"/>
    </source>
</evidence>
<organism evidence="8">
    <name type="scientific">marine sediment metagenome</name>
    <dbReference type="NCBI Taxonomy" id="412755"/>
    <lineage>
        <taxon>unclassified sequences</taxon>
        <taxon>metagenomes</taxon>
        <taxon>ecological metagenomes</taxon>
    </lineage>
</organism>
<evidence type="ECO:0008006" key="9">
    <source>
        <dbReference type="Google" id="ProtNLM"/>
    </source>
</evidence>
<dbReference type="InterPro" id="IPR022792">
    <property type="entry name" value="T2SS_protein-GspN"/>
</dbReference>
<comment type="subcellular location">
    <subcellularLocation>
        <location evidence="1">Cell inner membrane</location>
    </subcellularLocation>
</comment>
<evidence type="ECO:0000256" key="4">
    <source>
        <dbReference type="ARBA" id="ARBA00022519"/>
    </source>
</evidence>
<protein>
    <recommendedName>
        <fullName evidence="9">General secretion pathway protein N</fullName>
    </recommendedName>
</protein>
<reference evidence="8" key="1">
    <citation type="journal article" date="2015" name="Nature">
        <title>Complex archaea that bridge the gap between prokaryotes and eukaryotes.</title>
        <authorList>
            <person name="Spang A."/>
            <person name="Saw J.H."/>
            <person name="Jorgensen S.L."/>
            <person name="Zaremba-Niedzwiedzka K."/>
            <person name="Martijn J."/>
            <person name="Lind A.E."/>
            <person name="van Eijk R."/>
            <person name="Schleper C."/>
            <person name="Guy L."/>
            <person name="Ettema T.J."/>
        </authorList>
    </citation>
    <scope>NUCLEOTIDE SEQUENCE</scope>
</reference>
<comment type="caution">
    <text evidence="8">The sequence shown here is derived from an EMBL/GenBank/DDBJ whole genome shotgun (WGS) entry which is preliminary data.</text>
</comment>
<evidence type="ECO:0000256" key="2">
    <source>
        <dbReference type="ARBA" id="ARBA00022448"/>
    </source>
</evidence>
<dbReference type="AlphaFoldDB" id="A0A0F9W0F8"/>
<evidence type="ECO:0000256" key="7">
    <source>
        <dbReference type="ARBA" id="ARBA00023136"/>
    </source>
</evidence>
<keyword evidence="4" id="KW-0997">Cell inner membrane</keyword>
<name>A0A0F9W0F8_9ZZZZ</name>
<proteinExistence type="predicted"/>
<dbReference type="Pfam" id="PF01203">
    <property type="entry name" value="T2SSN"/>
    <property type="match status" value="1"/>
</dbReference>
<evidence type="ECO:0000256" key="1">
    <source>
        <dbReference type="ARBA" id="ARBA00004533"/>
    </source>
</evidence>
<dbReference type="GO" id="GO:0005886">
    <property type="term" value="C:plasma membrane"/>
    <property type="evidence" value="ECO:0007669"/>
    <property type="project" value="UniProtKB-SubCell"/>
</dbReference>
<keyword evidence="6" id="KW-0653">Protein transport</keyword>
<keyword evidence="3" id="KW-1003">Cell membrane</keyword>
<accession>A0A0F9W0F8</accession>
<gene>
    <name evidence="8" type="ORF">LCGC14_0032870</name>
</gene>
<keyword evidence="2" id="KW-0813">Transport</keyword>
<evidence type="ECO:0000256" key="6">
    <source>
        <dbReference type="ARBA" id="ARBA00022927"/>
    </source>
</evidence>
<dbReference type="GO" id="GO:0015627">
    <property type="term" value="C:type II protein secretion system complex"/>
    <property type="evidence" value="ECO:0007669"/>
    <property type="project" value="InterPro"/>
</dbReference>
<keyword evidence="7" id="KW-0472">Membrane</keyword>
<evidence type="ECO:0000256" key="3">
    <source>
        <dbReference type="ARBA" id="ARBA00022475"/>
    </source>
</evidence>
<evidence type="ECO:0000313" key="8">
    <source>
        <dbReference type="EMBL" id="KKO09790.1"/>
    </source>
</evidence>
<dbReference type="EMBL" id="LAZR01000006">
    <property type="protein sequence ID" value="KKO09790.1"/>
    <property type="molecule type" value="Genomic_DNA"/>
</dbReference>
<dbReference type="GO" id="GO:0015628">
    <property type="term" value="P:protein secretion by the type II secretion system"/>
    <property type="evidence" value="ECO:0007669"/>
    <property type="project" value="InterPro"/>
</dbReference>
<keyword evidence="5" id="KW-0812">Transmembrane</keyword>